<dbReference type="Proteomes" id="UP000036987">
    <property type="component" value="Unassembled WGS sequence"/>
</dbReference>
<proteinExistence type="predicted"/>
<evidence type="ECO:0000313" key="2">
    <source>
        <dbReference type="Proteomes" id="UP000036987"/>
    </source>
</evidence>
<name>A0A0K9NRC0_ZOSMR</name>
<keyword evidence="2" id="KW-1185">Reference proteome</keyword>
<dbReference type="AlphaFoldDB" id="A0A0K9NRC0"/>
<reference evidence="2" key="1">
    <citation type="journal article" date="2016" name="Nature">
        <title>The genome of the seagrass Zostera marina reveals angiosperm adaptation to the sea.</title>
        <authorList>
            <person name="Olsen J.L."/>
            <person name="Rouze P."/>
            <person name="Verhelst B."/>
            <person name="Lin Y.-C."/>
            <person name="Bayer T."/>
            <person name="Collen J."/>
            <person name="Dattolo E."/>
            <person name="De Paoli E."/>
            <person name="Dittami S."/>
            <person name="Maumus F."/>
            <person name="Michel G."/>
            <person name="Kersting A."/>
            <person name="Lauritano C."/>
            <person name="Lohaus R."/>
            <person name="Toepel M."/>
            <person name="Tonon T."/>
            <person name="Vanneste K."/>
            <person name="Amirebrahimi M."/>
            <person name="Brakel J."/>
            <person name="Bostroem C."/>
            <person name="Chovatia M."/>
            <person name="Grimwood J."/>
            <person name="Jenkins J.W."/>
            <person name="Jueterbock A."/>
            <person name="Mraz A."/>
            <person name="Stam W.T."/>
            <person name="Tice H."/>
            <person name="Bornberg-Bauer E."/>
            <person name="Green P.J."/>
            <person name="Pearson G.A."/>
            <person name="Procaccini G."/>
            <person name="Duarte C.M."/>
            <person name="Schmutz J."/>
            <person name="Reusch T.B.H."/>
            <person name="Van de Peer Y."/>
        </authorList>
    </citation>
    <scope>NUCLEOTIDE SEQUENCE [LARGE SCALE GENOMIC DNA]</scope>
    <source>
        <strain evidence="2">cv. Finnish</strain>
    </source>
</reference>
<sequence>MSILIFEVNGRTKLRDQTQFGFHVANDDGDVGCDDLRKKPMNREKANRKRRRNNLTVSRPVSLKNISTVSTKRLRLLTGGMYSVSGDDEKATTINNCSIDYVTQTGSQIICQREERRLLLRRWRKVK</sequence>
<dbReference type="EMBL" id="LFYR01001803">
    <property type="protein sequence ID" value="KMZ59133.1"/>
    <property type="molecule type" value="Genomic_DNA"/>
</dbReference>
<accession>A0A0K9NRC0</accession>
<comment type="caution">
    <text evidence="1">The sequence shown here is derived from an EMBL/GenBank/DDBJ whole genome shotgun (WGS) entry which is preliminary data.</text>
</comment>
<gene>
    <name evidence="1" type="ORF">ZOSMA_6G00620</name>
</gene>
<organism evidence="1 2">
    <name type="scientific">Zostera marina</name>
    <name type="common">Eelgrass</name>
    <dbReference type="NCBI Taxonomy" id="29655"/>
    <lineage>
        <taxon>Eukaryota</taxon>
        <taxon>Viridiplantae</taxon>
        <taxon>Streptophyta</taxon>
        <taxon>Embryophyta</taxon>
        <taxon>Tracheophyta</taxon>
        <taxon>Spermatophyta</taxon>
        <taxon>Magnoliopsida</taxon>
        <taxon>Liliopsida</taxon>
        <taxon>Zosteraceae</taxon>
        <taxon>Zostera</taxon>
    </lineage>
</organism>
<evidence type="ECO:0000313" key="1">
    <source>
        <dbReference type="EMBL" id="KMZ59133.1"/>
    </source>
</evidence>
<protein>
    <submittedName>
        <fullName evidence="1">Uncharacterized protein</fullName>
    </submittedName>
</protein>